<proteinExistence type="predicted"/>
<dbReference type="Gene3D" id="3.40.50.720">
    <property type="entry name" value="NAD(P)-binding Rossmann-like Domain"/>
    <property type="match status" value="1"/>
</dbReference>
<dbReference type="Proteomes" id="UP000567293">
    <property type="component" value="Unassembled WGS sequence"/>
</dbReference>
<dbReference type="PANTHER" id="PTHR43445">
    <property type="entry name" value="UDP-N-ACETYLMURAMATE--L-ALANINE LIGASE-RELATED"/>
    <property type="match status" value="1"/>
</dbReference>
<dbReference type="InterPro" id="IPR000713">
    <property type="entry name" value="Mur_ligase_N"/>
</dbReference>
<dbReference type="PANTHER" id="PTHR43445:SF5">
    <property type="entry name" value="UDP-N-ACETYLMURAMATE--L-ALANYL-GAMMA-D-GLUTAMYL-MESO-2,6-DIAMINOHEPTANDIOATE LIGASE"/>
    <property type="match status" value="1"/>
</dbReference>
<dbReference type="Gene3D" id="3.40.1190.10">
    <property type="entry name" value="Mur-like, catalytic domain"/>
    <property type="match status" value="1"/>
</dbReference>
<evidence type="ECO:0000313" key="2">
    <source>
        <dbReference type="EMBL" id="MBA0087821.1"/>
    </source>
</evidence>
<dbReference type="InterPro" id="IPR050061">
    <property type="entry name" value="MurCDEF_pg_biosynth"/>
</dbReference>
<evidence type="ECO:0000259" key="1">
    <source>
        <dbReference type="PROSITE" id="PS50206"/>
    </source>
</evidence>
<reference evidence="2" key="1">
    <citation type="submission" date="2020-06" db="EMBL/GenBank/DDBJ databases">
        <title>Legume-microbial interactions unlock mineral nutrients during tropical forest succession.</title>
        <authorList>
            <person name="Epihov D.Z."/>
        </authorList>
    </citation>
    <scope>NUCLEOTIDE SEQUENCE [LARGE SCALE GENOMIC DNA]</scope>
    <source>
        <strain evidence="2">Pan2503</strain>
    </source>
</reference>
<sequence length="170" mass="18255">MKETKHVHVIGIGGSAMAPLAGMLREHGFRVTGSDSGVYPPASTLLENLGISFYHSFDAAHLEPAPDLAVIGNVIARGNPELEEVLDRRIPYRSLPEMLEEVFLPGKHSIVVSGTHGKTTTTAMLAWIFQAAGKRPNFLVGGVAENFGKSYGLGGGEEFILEGDEYETAF</sequence>
<gene>
    <name evidence="2" type="ORF">HRJ53_22775</name>
</gene>
<dbReference type="Pfam" id="PF01225">
    <property type="entry name" value="Mur_ligase"/>
    <property type="match status" value="1"/>
</dbReference>
<feature type="domain" description="Rhodanese" evidence="1">
    <location>
        <begin position="79"/>
        <end position="155"/>
    </location>
</feature>
<organism evidence="2 3">
    <name type="scientific">Candidatus Acidiferrum panamense</name>
    <dbReference type="NCBI Taxonomy" id="2741543"/>
    <lineage>
        <taxon>Bacteria</taxon>
        <taxon>Pseudomonadati</taxon>
        <taxon>Acidobacteriota</taxon>
        <taxon>Terriglobia</taxon>
        <taxon>Candidatus Acidiferrales</taxon>
        <taxon>Candidatus Acidiferrum</taxon>
    </lineage>
</organism>
<dbReference type="GO" id="GO:0005524">
    <property type="term" value="F:ATP binding"/>
    <property type="evidence" value="ECO:0007669"/>
    <property type="project" value="InterPro"/>
</dbReference>
<accession>A0A7V8NUS8</accession>
<name>A0A7V8NUS8_9BACT</name>
<keyword evidence="2" id="KW-0436">Ligase</keyword>
<dbReference type="SUPFAM" id="SSF51984">
    <property type="entry name" value="MurCD N-terminal domain"/>
    <property type="match status" value="1"/>
</dbReference>
<comment type="caution">
    <text evidence="2">The sequence shown here is derived from an EMBL/GenBank/DDBJ whole genome shotgun (WGS) entry which is preliminary data.</text>
</comment>
<protein>
    <submittedName>
        <fullName evidence="2">UDP-N-acetylmuramate:L-alanyl-gamma-D-glutamyl-meso-diaminopimelate ligase</fullName>
    </submittedName>
</protein>
<dbReference type="AlphaFoldDB" id="A0A7V8NUS8"/>
<dbReference type="InterPro" id="IPR036565">
    <property type="entry name" value="Mur-like_cat_sf"/>
</dbReference>
<evidence type="ECO:0000313" key="3">
    <source>
        <dbReference type="Proteomes" id="UP000567293"/>
    </source>
</evidence>
<dbReference type="SUPFAM" id="SSF53623">
    <property type="entry name" value="MurD-like peptide ligases, catalytic domain"/>
    <property type="match status" value="1"/>
</dbReference>
<dbReference type="GO" id="GO:0016881">
    <property type="term" value="F:acid-amino acid ligase activity"/>
    <property type="evidence" value="ECO:0007669"/>
    <property type="project" value="InterPro"/>
</dbReference>
<keyword evidence="3" id="KW-1185">Reference proteome</keyword>
<dbReference type="PROSITE" id="PS50206">
    <property type="entry name" value="RHODANESE_3"/>
    <property type="match status" value="1"/>
</dbReference>
<dbReference type="EMBL" id="JACDQQ010002203">
    <property type="protein sequence ID" value="MBA0087821.1"/>
    <property type="molecule type" value="Genomic_DNA"/>
</dbReference>
<dbReference type="InterPro" id="IPR001763">
    <property type="entry name" value="Rhodanese-like_dom"/>
</dbReference>
<feature type="non-terminal residue" evidence="2">
    <location>
        <position position="170"/>
    </location>
</feature>